<dbReference type="RefSeq" id="WP_267992545.1">
    <property type="nucleotide sequence ID" value="NZ_JAPJZI010000001.1"/>
</dbReference>
<evidence type="ECO:0000256" key="6">
    <source>
        <dbReference type="PROSITE-ProRule" id="PRU00433"/>
    </source>
</evidence>
<dbReference type="Gene3D" id="1.10.760.10">
    <property type="entry name" value="Cytochrome c-like domain"/>
    <property type="match status" value="1"/>
</dbReference>
<evidence type="ECO:0000313" key="10">
    <source>
        <dbReference type="Proteomes" id="UP001151234"/>
    </source>
</evidence>
<dbReference type="PRINTS" id="PR00604">
    <property type="entry name" value="CYTCHRMECIAB"/>
</dbReference>
<dbReference type="AlphaFoldDB" id="A0A9X3UPD5"/>
<dbReference type="Pfam" id="PF00034">
    <property type="entry name" value="Cytochrom_C"/>
    <property type="match status" value="1"/>
</dbReference>
<evidence type="ECO:0000256" key="1">
    <source>
        <dbReference type="ARBA" id="ARBA00022448"/>
    </source>
</evidence>
<keyword evidence="1" id="KW-0813">Transport</keyword>
<keyword evidence="10" id="KW-1185">Reference proteome</keyword>
<dbReference type="SUPFAM" id="SSF46626">
    <property type="entry name" value="Cytochrome c"/>
    <property type="match status" value="1"/>
</dbReference>
<accession>A0A9X3UPD5</accession>
<dbReference type="GO" id="GO:0046872">
    <property type="term" value="F:metal ion binding"/>
    <property type="evidence" value="ECO:0007669"/>
    <property type="project" value="UniProtKB-KW"/>
</dbReference>
<feature type="compositionally biased region" description="Low complexity" evidence="7">
    <location>
        <begin position="187"/>
        <end position="252"/>
    </location>
</feature>
<feature type="domain" description="Cytochrome c" evidence="8">
    <location>
        <begin position="71"/>
        <end position="175"/>
    </location>
</feature>
<dbReference type="EMBL" id="JAPJZI010000001">
    <property type="protein sequence ID" value="MDA5400754.1"/>
    <property type="molecule type" value="Genomic_DNA"/>
</dbReference>
<sequence length="252" mass="25905">MNSSFFNAAAGAFLAVVFVVFTVSIASDSIFHSSEPETEGFALEASEGGPATAAAEADEGLPPIAPLLASASLEGGERAFRKCVACHTVEEGGANKVGPNLWNIVNKPVASVDSFGYSTAMTDYAQGGETKWNYENLNAFIENPRKYMRGTAMGFAGIKKEGERADVIAYLRSLSNDPAPLPSADQPAAEEASAPTEETTAAAAEEPAAATAEDSSTADTDATAETDTSQTPAQADDAAAGDDSGSTETNSE</sequence>
<dbReference type="GO" id="GO:0009055">
    <property type="term" value="F:electron transfer activity"/>
    <property type="evidence" value="ECO:0007669"/>
    <property type="project" value="InterPro"/>
</dbReference>
<dbReference type="InterPro" id="IPR009056">
    <property type="entry name" value="Cyt_c-like_dom"/>
</dbReference>
<dbReference type="PANTHER" id="PTHR11961">
    <property type="entry name" value="CYTOCHROME C"/>
    <property type="match status" value="1"/>
</dbReference>
<organism evidence="9 10">
    <name type="scientific">Hoeflea prorocentri</name>
    <dbReference type="NCBI Taxonomy" id="1922333"/>
    <lineage>
        <taxon>Bacteria</taxon>
        <taxon>Pseudomonadati</taxon>
        <taxon>Pseudomonadota</taxon>
        <taxon>Alphaproteobacteria</taxon>
        <taxon>Hyphomicrobiales</taxon>
        <taxon>Rhizobiaceae</taxon>
        <taxon>Hoeflea</taxon>
    </lineage>
</organism>
<evidence type="ECO:0000259" key="8">
    <source>
        <dbReference type="PROSITE" id="PS51007"/>
    </source>
</evidence>
<keyword evidence="5 6" id="KW-0408">Iron</keyword>
<keyword evidence="4" id="KW-0249">Electron transport</keyword>
<dbReference type="GO" id="GO:0020037">
    <property type="term" value="F:heme binding"/>
    <property type="evidence" value="ECO:0007669"/>
    <property type="project" value="InterPro"/>
</dbReference>
<keyword evidence="2 6" id="KW-0349">Heme</keyword>
<evidence type="ECO:0000256" key="2">
    <source>
        <dbReference type="ARBA" id="ARBA00022617"/>
    </source>
</evidence>
<evidence type="ECO:0000256" key="3">
    <source>
        <dbReference type="ARBA" id="ARBA00022723"/>
    </source>
</evidence>
<evidence type="ECO:0000313" key="9">
    <source>
        <dbReference type="EMBL" id="MDA5400754.1"/>
    </source>
</evidence>
<proteinExistence type="predicted"/>
<dbReference type="InterPro" id="IPR002327">
    <property type="entry name" value="Cyt_c_1A/1B"/>
</dbReference>
<dbReference type="PROSITE" id="PS51007">
    <property type="entry name" value="CYTC"/>
    <property type="match status" value="1"/>
</dbReference>
<protein>
    <submittedName>
        <fullName evidence="9">Cytochrome c family protein</fullName>
    </submittedName>
</protein>
<dbReference type="InterPro" id="IPR036909">
    <property type="entry name" value="Cyt_c-like_dom_sf"/>
</dbReference>
<evidence type="ECO:0000256" key="5">
    <source>
        <dbReference type="ARBA" id="ARBA00023004"/>
    </source>
</evidence>
<keyword evidence="3 6" id="KW-0479">Metal-binding</keyword>
<gene>
    <name evidence="9" type="ORF">OQ273_19430</name>
</gene>
<evidence type="ECO:0000256" key="7">
    <source>
        <dbReference type="SAM" id="MobiDB-lite"/>
    </source>
</evidence>
<evidence type="ECO:0000256" key="4">
    <source>
        <dbReference type="ARBA" id="ARBA00022982"/>
    </source>
</evidence>
<feature type="region of interest" description="Disordered" evidence="7">
    <location>
        <begin position="176"/>
        <end position="252"/>
    </location>
</feature>
<dbReference type="Proteomes" id="UP001151234">
    <property type="component" value="Unassembled WGS sequence"/>
</dbReference>
<reference evidence="9" key="1">
    <citation type="submission" date="2022-11" db="EMBL/GenBank/DDBJ databases">
        <title>Draft genome sequence of Hoeflea poritis E7-10 and Hoeflea prorocentri PM5-8, separated from scleractinian coral Porites lutea and marine dinoflagellate.</title>
        <authorList>
            <person name="Zhang G."/>
            <person name="Wei Q."/>
            <person name="Cai L."/>
        </authorList>
    </citation>
    <scope>NUCLEOTIDE SEQUENCE</scope>
    <source>
        <strain evidence="9">PM5-8</strain>
    </source>
</reference>
<name>A0A9X3UPD5_9HYPH</name>
<comment type="caution">
    <text evidence="9">The sequence shown here is derived from an EMBL/GenBank/DDBJ whole genome shotgun (WGS) entry which is preliminary data.</text>
</comment>